<dbReference type="EMBL" id="UYWY01020929">
    <property type="protein sequence ID" value="VDM42949.1"/>
    <property type="molecule type" value="Genomic_DNA"/>
</dbReference>
<dbReference type="GO" id="GO:0005524">
    <property type="term" value="F:ATP binding"/>
    <property type="evidence" value="ECO:0007669"/>
    <property type="project" value="UniProtKB-UniRule"/>
</dbReference>
<proteinExistence type="predicted"/>
<dbReference type="Pfam" id="PF07534">
    <property type="entry name" value="TLD"/>
    <property type="match status" value="1"/>
</dbReference>
<dbReference type="AlphaFoldDB" id="A0A3P7GNZ5"/>
<evidence type="ECO:0000259" key="3">
    <source>
        <dbReference type="PROSITE" id="PS50011"/>
    </source>
</evidence>
<dbReference type="SUPFAM" id="SSF56112">
    <property type="entry name" value="Protein kinase-like (PK-like)"/>
    <property type="match status" value="1"/>
</dbReference>
<dbReference type="Gene3D" id="1.10.510.10">
    <property type="entry name" value="Transferase(Phosphotransferase) domain 1"/>
    <property type="match status" value="1"/>
</dbReference>
<dbReference type="SMART" id="SM00584">
    <property type="entry name" value="TLDc"/>
    <property type="match status" value="1"/>
</dbReference>
<feature type="binding site" evidence="1">
    <location>
        <position position="79"/>
    </location>
    <ligand>
        <name>ATP</name>
        <dbReference type="ChEBI" id="CHEBI:30616"/>
    </ligand>
</feature>
<dbReference type="GO" id="GO:0004672">
    <property type="term" value="F:protein kinase activity"/>
    <property type="evidence" value="ECO:0007669"/>
    <property type="project" value="InterPro"/>
</dbReference>
<evidence type="ECO:0000259" key="4">
    <source>
        <dbReference type="PROSITE" id="PS51886"/>
    </source>
</evidence>
<feature type="domain" description="TLDc" evidence="4">
    <location>
        <begin position="540"/>
        <end position="717"/>
    </location>
</feature>
<reference evidence="5" key="1">
    <citation type="submission" date="2018-11" db="EMBL/GenBank/DDBJ databases">
        <authorList>
            <consortium name="Pathogen Informatics"/>
        </authorList>
    </citation>
    <scope>NUCLEOTIDE SEQUENCE [LARGE SCALE GENOMIC DNA]</scope>
</reference>
<evidence type="ECO:0008006" key="6">
    <source>
        <dbReference type="Google" id="ProtNLM"/>
    </source>
</evidence>
<dbReference type="Pfam" id="PF00069">
    <property type="entry name" value="Pkinase"/>
    <property type="match status" value="1"/>
</dbReference>
<organism evidence="5">
    <name type="scientific">Toxocara canis</name>
    <name type="common">Canine roundworm</name>
    <dbReference type="NCBI Taxonomy" id="6265"/>
    <lineage>
        <taxon>Eukaryota</taxon>
        <taxon>Metazoa</taxon>
        <taxon>Ecdysozoa</taxon>
        <taxon>Nematoda</taxon>
        <taxon>Chromadorea</taxon>
        <taxon>Rhabditida</taxon>
        <taxon>Spirurina</taxon>
        <taxon>Ascaridomorpha</taxon>
        <taxon>Ascaridoidea</taxon>
        <taxon>Toxocaridae</taxon>
        <taxon>Toxocara</taxon>
    </lineage>
</organism>
<evidence type="ECO:0000313" key="5">
    <source>
        <dbReference type="EMBL" id="VDM42949.1"/>
    </source>
</evidence>
<dbReference type="InterPro" id="IPR011009">
    <property type="entry name" value="Kinase-like_dom_sf"/>
</dbReference>
<feature type="region of interest" description="Disordered" evidence="2">
    <location>
        <begin position="346"/>
        <end position="370"/>
    </location>
</feature>
<dbReference type="InterPro" id="IPR006571">
    <property type="entry name" value="TLDc_dom"/>
</dbReference>
<dbReference type="PROSITE" id="PS50011">
    <property type="entry name" value="PROTEIN_KINASE_DOM"/>
    <property type="match status" value="1"/>
</dbReference>
<dbReference type="SMART" id="SM00220">
    <property type="entry name" value="S_TKc"/>
    <property type="match status" value="1"/>
</dbReference>
<keyword evidence="1" id="KW-0067">ATP-binding</keyword>
<dbReference type="PANTHER" id="PTHR11909">
    <property type="entry name" value="CASEIN KINASE-RELATED"/>
    <property type="match status" value="1"/>
</dbReference>
<protein>
    <recommendedName>
        <fullName evidence="6">Protein kinase domain-containing protein</fullName>
    </recommendedName>
</protein>
<name>A0A3P7GNZ5_TOXCA</name>
<gene>
    <name evidence="5" type="ORF">TCNE_LOCUS11628</name>
</gene>
<dbReference type="PROSITE" id="PS51886">
    <property type="entry name" value="TLDC"/>
    <property type="match status" value="1"/>
</dbReference>
<dbReference type="InterPro" id="IPR017441">
    <property type="entry name" value="Protein_kinase_ATP_BS"/>
</dbReference>
<feature type="compositionally biased region" description="Basic and acidic residues" evidence="2">
    <location>
        <begin position="355"/>
        <end position="370"/>
    </location>
</feature>
<dbReference type="InterPro" id="IPR050235">
    <property type="entry name" value="CK1_Ser-Thr_kinase"/>
</dbReference>
<sequence>MAFHETMVCENPRDDVVLFEKGCDEYRGHLDHLLIAQLPLPLRLIQGTNLQTLKLLGKGGFGAVYEVRRQSDGEVFAMKCELVDVRKRVLIMDCNVLRGAQCLGSQHFCEIVDRGKQPERFRFLIMKLVGRNLWDLRVERRQQRFTLNTALKASEQCLECIEHLHKIGFLHRDIKPGNFAIGRPENNEHHTIFMLDFGLCRQFSTADKDLRLPREMAPFRGTTRYASITALRQMEQSRKDDVESWFYVTVEWTAGALPWKKLRGPDKDEVLRWKEEVREGDALDDFLKECPKREFSTILAYIDTLEYESIPDYDHIYYCIQHAAKANGIAKDEPLDWDPDHRYHGPTIDLKARRKNEEETNNKNKSDDIDHQQTAAVAMGNSNFKSNTDQHHTTLDRDVYDAVKKQYNSIGSRMDECSFEKFSTNCLEAKFQQIIYKYLSSLCKGQKNLTSLSFVRFAELVLGDYDEQAKAIIHFGQPLRTIVEGIVSSFLICEERPNHVESIPLLTDYIMESAPVEPYQQEALSRWLMHSAVFPVLWKQVFETLLLGHSKKILPPIDGRTVLTSAAQFQYKKLCKFCSRIHGESFTKMLNAVNGTGACVIVIETTSGRVFGGFANEGFVCGPSFRGDVTCFLFEDRTKIAIHNATGFNENFAYLNYMQQTLPNGLGFGGSNEHWSFFLHEEFGKGNSSANISTFEKCWLAGQSEFTVKNVEAWRIGKARKRRRYDSEGNEIIEKEISALDRDPQSAAILELSGKPMHSDGFREPPVIDDD</sequence>
<evidence type="ECO:0000256" key="1">
    <source>
        <dbReference type="PROSITE-ProRule" id="PRU10141"/>
    </source>
</evidence>
<accession>A0A3P7GNZ5</accession>
<dbReference type="InterPro" id="IPR000719">
    <property type="entry name" value="Prot_kinase_dom"/>
</dbReference>
<evidence type="ECO:0000256" key="2">
    <source>
        <dbReference type="SAM" id="MobiDB-lite"/>
    </source>
</evidence>
<dbReference type="PROSITE" id="PS00107">
    <property type="entry name" value="PROTEIN_KINASE_ATP"/>
    <property type="match status" value="1"/>
</dbReference>
<keyword evidence="1" id="KW-0547">Nucleotide-binding</keyword>
<feature type="domain" description="Protein kinase" evidence="3">
    <location>
        <begin position="50"/>
        <end position="318"/>
    </location>
</feature>